<dbReference type="Proteomes" id="UP000299102">
    <property type="component" value="Unassembled WGS sequence"/>
</dbReference>
<evidence type="ECO:0000313" key="3">
    <source>
        <dbReference type="Proteomes" id="UP000299102"/>
    </source>
</evidence>
<dbReference type="AlphaFoldDB" id="A0A4C1W7H7"/>
<organism evidence="2 3">
    <name type="scientific">Eumeta variegata</name>
    <name type="common">Bagworm moth</name>
    <name type="synonym">Eumeta japonica</name>
    <dbReference type="NCBI Taxonomy" id="151549"/>
    <lineage>
        <taxon>Eukaryota</taxon>
        <taxon>Metazoa</taxon>
        <taxon>Ecdysozoa</taxon>
        <taxon>Arthropoda</taxon>
        <taxon>Hexapoda</taxon>
        <taxon>Insecta</taxon>
        <taxon>Pterygota</taxon>
        <taxon>Neoptera</taxon>
        <taxon>Endopterygota</taxon>
        <taxon>Lepidoptera</taxon>
        <taxon>Glossata</taxon>
        <taxon>Ditrysia</taxon>
        <taxon>Tineoidea</taxon>
        <taxon>Psychidae</taxon>
        <taxon>Oiketicinae</taxon>
        <taxon>Eumeta</taxon>
    </lineage>
</organism>
<feature type="chain" id="PRO_5020020885" evidence="1">
    <location>
        <begin position="19"/>
        <end position="178"/>
    </location>
</feature>
<keyword evidence="3" id="KW-1185">Reference proteome</keyword>
<feature type="signal peptide" evidence="1">
    <location>
        <begin position="1"/>
        <end position="18"/>
    </location>
</feature>
<dbReference type="EMBL" id="BGZK01000499">
    <property type="protein sequence ID" value="GBP47318.1"/>
    <property type="molecule type" value="Genomic_DNA"/>
</dbReference>
<name>A0A4C1W7H7_EUMVA</name>
<reference evidence="2 3" key="1">
    <citation type="journal article" date="2019" name="Commun. Biol.">
        <title>The bagworm genome reveals a unique fibroin gene that provides high tensile strength.</title>
        <authorList>
            <person name="Kono N."/>
            <person name="Nakamura H."/>
            <person name="Ohtoshi R."/>
            <person name="Tomita M."/>
            <person name="Numata K."/>
            <person name="Arakawa K."/>
        </authorList>
    </citation>
    <scope>NUCLEOTIDE SEQUENCE [LARGE SCALE GENOMIC DNA]</scope>
</reference>
<accession>A0A4C1W7H7</accession>
<protein>
    <submittedName>
        <fullName evidence="2">Uncharacterized protein</fullName>
    </submittedName>
</protein>
<gene>
    <name evidence="2" type="ORF">EVAR_38084_1</name>
</gene>
<comment type="caution">
    <text evidence="2">The sequence shown here is derived from an EMBL/GenBank/DDBJ whole genome shotgun (WGS) entry which is preliminary data.</text>
</comment>
<evidence type="ECO:0000256" key="1">
    <source>
        <dbReference type="SAM" id="SignalP"/>
    </source>
</evidence>
<evidence type="ECO:0000313" key="2">
    <source>
        <dbReference type="EMBL" id="GBP47318.1"/>
    </source>
</evidence>
<keyword evidence="1" id="KW-0732">Signal</keyword>
<sequence length="178" mass="20000">MWCTTTYFYTLCVVFVTCKVLPAPGRNRNMGVLRDADLVETSGIRGQTQSEKVEDYEEVHDYIKMHEIGGVLNTKVESVNAPKGQEAKKVYGVKEKNNYRETSNFSVGEITQNSILENNKAIERLLETPEKFQQNVLKKLSSINVSDGNAKVRMKRLTAILPMGCPAGMKPSLFGCFR</sequence>
<proteinExistence type="predicted"/>